<organism evidence="2">
    <name type="scientific">Petromyces alliaceus</name>
    <name type="common">Aspergillus alliaceus</name>
    <dbReference type="NCBI Taxonomy" id="209559"/>
    <lineage>
        <taxon>Eukaryota</taxon>
        <taxon>Fungi</taxon>
        <taxon>Dikarya</taxon>
        <taxon>Ascomycota</taxon>
        <taxon>Pezizomycotina</taxon>
        <taxon>Eurotiomycetes</taxon>
        <taxon>Eurotiomycetidae</taxon>
        <taxon>Eurotiales</taxon>
        <taxon>Aspergillaceae</taxon>
        <taxon>Aspergillus</taxon>
        <taxon>Aspergillus subgen. Circumdati</taxon>
    </lineage>
</organism>
<dbReference type="AlphaFoldDB" id="A0A5N7BYM5"/>
<protein>
    <submittedName>
        <fullName evidence="2">Uncharacterized protein</fullName>
    </submittedName>
</protein>
<sequence length="155" mass="17508">MACRPTTGELLFQKLSNMESQINKISQTPKEVEHGKDTGADEGYKGGNDVYTDDKVNKLLERVNSLEARLSSIDDALDELMLLPRRVDSYSKWLHDLARTFNEENERINTISSGVDDACRRFHHLLARLSRHRDSDDLMGFYDSEGEGMGVAISS</sequence>
<feature type="compositionally biased region" description="Basic and acidic residues" evidence="1">
    <location>
        <begin position="30"/>
        <end position="44"/>
    </location>
</feature>
<accession>A0A5N7BYM5</accession>
<evidence type="ECO:0000256" key="1">
    <source>
        <dbReference type="SAM" id="MobiDB-lite"/>
    </source>
</evidence>
<dbReference type="OrthoDB" id="10421402at2759"/>
<evidence type="ECO:0000313" key="2">
    <source>
        <dbReference type="EMBL" id="KAE8386935.1"/>
    </source>
</evidence>
<dbReference type="EMBL" id="ML735302">
    <property type="protein sequence ID" value="KAE8386935.1"/>
    <property type="molecule type" value="Genomic_DNA"/>
</dbReference>
<dbReference type="Proteomes" id="UP000326877">
    <property type="component" value="Unassembled WGS sequence"/>
</dbReference>
<name>A0A5N7BYM5_PETAA</name>
<feature type="region of interest" description="Disordered" evidence="1">
    <location>
        <begin position="26"/>
        <end position="48"/>
    </location>
</feature>
<reference evidence="2" key="1">
    <citation type="submission" date="2019-04" db="EMBL/GenBank/DDBJ databases">
        <title>Friends and foes A comparative genomics studyof 23 Aspergillus species from section Flavi.</title>
        <authorList>
            <consortium name="DOE Joint Genome Institute"/>
            <person name="Kjaerbolling I."/>
            <person name="Vesth T."/>
            <person name="Frisvad J.C."/>
            <person name="Nybo J.L."/>
            <person name="Theobald S."/>
            <person name="Kildgaard S."/>
            <person name="Isbrandt T."/>
            <person name="Kuo A."/>
            <person name="Sato A."/>
            <person name="Lyhne E.K."/>
            <person name="Kogle M.E."/>
            <person name="Wiebenga A."/>
            <person name="Kun R.S."/>
            <person name="Lubbers R.J."/>
            <person name="Makela M.R."/>
            <person name="Barry K."/>
            <person name="Chovatia M."/>
            <person name="Clum A."/>
            <person name="Daum C."/>
            <person name="Haridas S."/>
            <person name="He G."/>
            <person name="LaButti K."/>
            <person name="Lipzen A."/>
            <person name="Mondo S."/>
            <person name="Riley R."/>
            <person name="Salamov A."/>
            <person name="Simmons B.A."/>
            <person name="Magnuson J.K."/>
            <person name="Henrissat B."/>
            <person name="Mortensen U.H."/>
            <person name="Larsen T.O."/>
            <person name="Devries R.P."/>
            <person name="Grigoriev I.V."/>
            <person name="Machida M."/>
            <person name="Baker S.E."/>
            <person name="Andersen M.R."/>
        </authorList>
    </citation>
    <scope>NUCLEOTIDE SEQUENCE [LARGE SCALE GENOMIC DNA]</scope>
    <source>
        <strain evidence="2">IBT 14317</strain>
    </source>
</reference>
<proteinExistence type="predicted"/>
<gene>
    <name evidence="2" type="ORF">BDV23DRAFT_186813</name>
</gene>